<keyword evidence="3 4" id="KW-0687">Ribonucleoprotein</keyword>
<dbReference type="InterPro" id="IPR047859">
    <property type="entry name" value="Ribosomal_bL17_CS"/>
</dbReference>
<dbReference type="RefSeq" id="WP_098063387.1">
    <property type="nucleotide sequence ID" value="NZ_PDEP01000020.1"/>
</dbReference>
<dbReference type="EMBL" id="PDEP01000020">
    <property type="protein sequence ID" value="PEN04786.1"/>
    <property type="molecule type" value="Genomic_DNA"/>
</dbReference>
<feature type="region of interest" description="Disordered" evidence="6">
    <location>
        <begin position="121"/>
        <end position="149"/>
    </location>
</feature>
<accession>A0A2H3NX70</accession>
<dbReference type="NCBIfam" id="TIGR00059">
    <property type="entry name" value="L17"/>
    <property type="match status" value="1"/>
</dbReference>
<reference evidence="7 8" key="1">
    <citation type="submission" date="2017-10" db="EMBL/GenBank/DDBJ databases">
        <title>Draft genome of Longimonas halophila.</title>
        <authorList>
            <person name="Goh K.M."/>
            <person name="Shamsir M.S."/>
            <person name="Lim S.W."/>
        </authorList>
    </citation>
    <scope>NUCLEOTIDE SEQUENCE [LARGE SCALE GENOMIC DNA]</scope>
    <source>
        <strain evidence="7 8">KCTC 42399</strain>
    </source>
</reference>
<dbReference type="OrthoDB" id="9809073at2"/>
<evidence type="ECO:0000313" key="8">
    <source>
        <dbReference type="Proteomes" id="UP000221024"/>
    </source>
</evidence>
<dbReference type="InterPro" id="IPR036373">
    <property type="entry name" value="Ribosomal_bL17_sf"/>
</dbReference>
<dbReference type="Gene3D" id="3.90.1030.10">
    <property type="entry name" value="Ribosomal protein L17"/>
    <property type="match status" value="1"/>
</dbReference>
<dbReference type="GO" id="GO:0006412">
    <property type="term" value="P:translation"/>
    <property type="evidence" value="ECO:0007669"/>
    <property type="project" value="UniProtKB-UniRule"/>
</dbReference>
<comment type="caution">
    <text evidence="7">The sequence shown here is derived from an EMBL/GenBank/DDBJ whole genome shotgun (WGS) entry which is preliminary data.</text>
</comment>
<dbReference type="GO" id="GO:0003735">
    <property type="term" value="F:structural constituent of ribosome"/>
    <property type="evidence" value="ECO:0007669"/>
    <property type="project" value="InterPro"/>
</dbReference>
<feature type="compositionally biased region" description="Low complexity" evidence="6">
    <location>
        <begin position="125"/>
        <end position="134"/>
    </location>
</feature>
<comment type="similarity">
    <text evidence="1 4 5">Belongs to the bacterial ribosomal protein bL17 family.</text>
</comment>
<organism evidence="7 8">
    <name type="scientific">Longimonas halophila</name>
    <dbReference type="NCBI Taxonomy" id="1469170"/>
    <lineage>
        <taxon>Bacteria</taxon>
        <taxon>Pseudomonadati</taxon>
        <taxon>Rhodothermota</taxon>
        <taxon>Rhodothermia</taxon>
        <taxon>Rhodothermales</taxon>
        <taxon>Salisaetaceae</taxon>
        <taxon>Longimonas</taxon>
    </lineage>
</organism>
<evidence type="ECO:0000256" key="3">
    <source>
        <dbReference type="ARBA" id="ARBA00023274"/>
    </source>
</evidence>
<evidence type="ECO:0000256" key="4">
    <source>
        <dbReference type="HAMAP-Rule" id="MF_01368"/>
    </source>
</evidence>
<evidence type="ECO:0000256" key="5">
    <source>
        <dbReference type="RuleBase" id="RU000660"/>
    </source>
</evidence>
<dbReference type="Pfam" id="PF01196">
    <property type="entry name" value="Ribosomal_L17"/>
    <property type="match status" value="1"/>
</dbReference>
<dbReference type="InterPro" id="IPR000456">
    <property type="entry name" value="Ribosomal_bL17"/>
</dbReference>
<dbReference type="SUPFAM" id="SSF64263">
    <property type="entry name" value="Prokaryotic ribosomal protein L17"/>
    <property type="match status" value="1"/>
</dbReference>
<evidence type="ECO:0000256" key="6">
    <source>
        <dbReference type="SAM" id="MobiDB-lite"/>
    </source>
</evidence>
<dbReference type="AlphaFoldDB" id="A0A2H3NX70"/>
<dbReference type="GO" id="GO:0022625">
    <property type="term" value="C:cytosolic large ribosomal subunit"/>
    <property type="evidence" value="ECO:0007669"/>
    <property type="project" value="TreeGrafter"/>
</dbReference>
<dbReference type="PROSITE" id="PS01167">
    <property type="entry name" value="RIBOSOMAL_L17"/>
    <property type="match status" value="1"/>
</dbReference>
<gene>
    <name evidence="4" type="primary">rplQ</name>
    <name evidence="7" type="ORF">CRI93_14565</name>
</gene>
<dbReference type="PANTHER" id="PTHR14413">
    <property type="entry name" value="RIBOSOMAL PROTEIN L17"/>
    <property type="match status" value="1"/>
</dbReference>
<name>A0A2H3NX70_9BACT</name>
<keyword evidence="2 4" id="KW-0689">Ribosomal protein</keyword>
<proteinExistence type="inferred from homology"/>
<evidence type="ECO:0000256" key="2">
    <source>
        <dbReference type="ARBA" id="ARBA00022980"/>
    </source>
</evidence>
<keyword evidence="8" id="KW-1185">Reference proteome</keyword>
<evidence type="ECO:0000313" key="7">
    <source>
        <dbReference type="EMBL" id="PEN04786.1"/>
    </source>
</evidence>
<dbReference type="HAMAP" id="MF_01368">
    <property type="entry name" value="Ribosomal_bL17"/>
    <property type="match status" value="1"/>
</dbReference>
<protein>
    <recommendedName>
        <fullName evidence="4">Large ribosomal subunit protein bL17</fullName>
    </recommendedName>
</protein>
<dbReference type="Proteomes" id="UP000221024">
    <property type="component" value="Unassembled WGS sequence"/>
</dbReference>
<evidence type="ECO:0000256" key="1">
    <source>
        <dbReference type="ARBA" id="ARBA00008777"/>
    </source>
</evidence>
<sequence>MRHRTKRHKLGRTSAHRKRTLAALSNALIEHKHIKTTIAKAKAMRPFVEPLITRAKTDSEHNRRQVFRYLQDKKAVTTLFDEVAERVGDRPGGYVRIIKLGQRNNDGSEMALVELVDYNDVQPASTGGSSSSGGTRRGSGKGSRDEDDA</sequence>
<comment type="subunit">
    <text evidence="4">Part of the 50S ribosomal subunit. Contacts protein L32.</text>
</comment>
<dbReference type="PANTHER" id="PTHR14413:SF16">
    <property type="entry name" value="LARGE RIBOSOMAL SUBUNIT PROTEIN BL17M"/>
    <property type="match status" value="1"/>
</dbReference>